<evidence type="ECO:0000313" key="13">
    <source>
        <dbReference type="EMBL" id="KAG8466567.1"/>
    </source>
</evidence>
<keyword evidence="5" id="KW-0862">Zinc</keyword>
<dbReference type="OMA" id="TINWLFT"/>
<keyword evidence="4 12" id="KW-0812">Transmembrane</keyword>
<dbReference type="Pfam" id="PF02535">
    <property type="entry name" value="Zip"/>
    <property type="match status" value="1"/>
</dbReference>
<feature type="transmembrane region" description="Helical" evidence="12">
    <location>
        <begin position="21"/>
        <end position="39"/>
    </location>
</feature>
<keyword evidence="3" id="KW-1003">Cell membrane</keyword>
<accession>A0A8J6C9J0</accession>
<feature type="transmembrane region" description="Helical" evidence="12">
    <location>
        <begin position="164"/>
        <end position="184"/>
    </location>
</feature>
<dbReference type="AlphaFoldDB" id="A0A8J6C9J0"/>
<evidence type="ECO:0000256" key="2">
    <source>
        <dbReference type="ARBA" id="ARBA00006939"/>
    </source>
</evidence>
<evidence type="ECO:0000256" key="7">
    <source>
        <dbReference type="ARBA" id="ARBA00023136"/>
    </source>
</evidence>
<evidence type="ECO:0000256" key="4">
    <source>
        <dbReference type="ARBA" id="ARBA00022692"/>
    </source>
</evidence>
<dbReference type="PANTHER" id="PTHR11040:SF211">
    <property type="entry name" value="ZINC TRANSPORTER ZIP11"/>
    <property type="match status" value="1"/>
</dbReference>
<comment type="subcellular location">
    <subcellularLocation>
        <location evidence="1">Cell membrane</location>
        <topology evidence="1">Multi-pass membrane protein</topology>
    </subcellularLocation>
</comment>
<evidence type="ECO:0000256" key="10">
    <source>
        <dbReference type="ARBA" id="ARBA00042973"/>
    </source>
</evidence>
<feature type="transmembrane region" description="Helical" evidence="12">
    <location>
        <begin position="451"/>
        <end position="469"/>
    </location>
</feature>
<evidence type="ECO:0000313" key="14">
    <source>
        <dbReference type="Proteomes" id="UP000751190"/>
    </source>
</evidence>
<evidence type="ECO:0000256" key="9">
    <source>
        <dbReference type="ARBA" id="ARBA00042540"/>
    </source>
</evidence>
<feature type="transmembrane region" description="Helical" evidence="12">
    <location>
        <begin position="418"/>
        <end position="439"/>
    </location>
</feature>
<keyword evidence="6 12" id="KW-1133">Transmembrane helix</keyword>
<feature type="transmembrane region" description="Helical" evidence="12">
    <location>
        <begin position="128"/>
        <end position="152"/>
    </location>
</feature>
<dbReference type="GO" id="GO:0005385">
    <property type="term" value="F:zinc ion transmembrane transporter activity"/>
    <property type="evidence" value="ECO:0007669"/>
    <property type="project" value="TreeGrafter"/>
</dbReference>
<evidence type="ECO:0000256" key="1">
    <source>
        <dbReference type="ARBA" id="ARBA00004651"/>
    </source>
</evidence>
<feature type="region of interest" description="Disordered" evidence="11">
    <location>
        <begin position="247"/>
        <end position="280"/>
    </location>
</feature>
<dbReference type="InterPro" id="IPR003689">
    <property type="entry name" value="ZIP"/>
</dbReference>
<evidence type="ECO:0000256" key="11">
    <source>
        <dbReference type="SAM" id="MobiDB-lite"/>
    </source>
</evidence>
<feature type="transmembrane region" description="Helical" evidence="12">
    <location>
        <begin position="352"/>
        <end position="370"/>
    </location>
</feature>
<name>A0A8J6C9J0_DIALT</name>
<gene>
    <name evidence="13" type="ORF">KFE25_007946</name>
</gene>
<evidence type="ECO:0000256" key="6">
    <source>
        <dbReference type="ARBA" id="ARBA00022989"/>
    </source>
</evidence>
<feature type="transmembrane region" description="Helical" evidence="12">
    <location>
        <begin position="196"/>
        <end position="216"/>
    </location>
</feature>
<evidence type="ECO:0000256" key="5">
    <source>
        <dbReference type="ARBA" id="ARBA00022833"/>
    </source>
</evidence>
<protein>
    <recommendedName>
        <fullName evidence="8">Zinc transporter ZIP11</fullName>
    </recommendedName>
    <alternativeName>
        <fullName evidence="9">Solute carrier family 39 member 11</fullName>
    </alternativeName>
    <alternativeName>
        <fullName evidence="10">Zrt- and Irt-like protein 11</fullName>
    </alternativeName>
</protein>
<comment type="similarity">
    <text evidence="2">Belongs to the ZIP transporter (TC 2.A.5) family.</text>
</comment>
<dbReference type="EMBL" id="JAGTXO010000007">
    <property type="protein sequence ID" value="KAG8466567.1"/>
    <property type="molecule type" value="Genomic_DNA"/>
</dbReference>
<keyword evidence="7 12" id="KW-0472">Membrane</keyword>
<comment type="caution">
    <text evidence="13">The sequence shown here is derived from an EMBL/GenBank/DDBJ whole genome shotgun (WGS) entry which is preliminary data.</text>
</comment>
<dbReference type="PANTHER" id="PTHR11040">
    <property type="entry name" value="ZINC/IRON TRANSPORTER"/>
    <property type="match status" value="1"/>
</dbReference>
<evidence type="ECO:0000256" key="3">
    <source>
        <dbReference type="ARBA" id="ARBA00022475"/>
    </source>
</evidence>
<evidence type="ECO:0000256" key="8">
    <source>
        <dbReference type="ARBA" id="ARBA00040593"/>
    </source>
</evidence>
<feature type="transmembrane region" description="Helical" evidence="12">
    <location>
        <begin position="390"/>
        <end position="411"/>
    </location>
</feature>
<proteinExistence type="inferred from homology"/>
<sequence length="470" mass="47294">MVSARRSFGRDPNCTRGRISFAHACVIALMCALGTSLHGPTNLSVHAHFAKTCAFGGLAALTGCARLKALLIVFVSMADPCAAEAMRAGAGGQSVGAHGGECASSGGLGSTLLHLRGEAYTLLSERPVVGALIGTSFGWLMTALGAGAVILVKHRAIEAYVQQVLDFMLGVAAGVMIAASYWSLLAPALAYAEEDGYGALACVPVAVGFLSGGALLRLADAALARCGAQLEGLDLYKAAIAAPPAGGPRALAQRTPSPPAALGPAEESGKRRGAGPHVGVRGAARSAAAAPAGSALASAPVQGGAERAQSAQLRVRRMLQLIIAITAHNAPEGLAVGVAFGAIGQRKGEARAAGLGGAISLALGIGIQNFPEGLAVSLPLAREGVPLRTAFAYGQLSGAVEPFFGLLGALFVSSCRPLLPFTMALAAGAMIFVVADSLIPQMHEHGNRALATQGLMLGFATMMVLDVALG</sequence>
<dbReference type="GO" id="GO:0005886">
    <property type="term" value="C:plasma membrane"/>
    <property type="evidence" value="ECO:0007669"/>
    <property type="project" value="UniProtKB-SubCell"/>
</dbReference>
<dbReference type="OrthoDB" id="262547at2759"/>
<keyword evidence="14" id="KW-1185">Reference proteome</keyword>
<dbReference type="Proteomes" id="UP000751190">
    <property type="component" value="Unassembled WGS sequence"/>
</dbReference>
<organism evidence="13 14">
    <name type="scientific">Diacronema lutheri</name>
    <name type="common">Unicellular marine alga</name>
    <name type="synonym">Monochrysis lutheri</name>
    <dbReference type="NCBI Taxonomy" id="2081491"/>
    <lineage>
        <taxon>Eukaryota</taxon>
        <taxon>Haptista</taxon>
        <taxon>Haptophyta</taxon>
        <taxon>Pavlovophyceae</taxon>
        <taxon>Pavlovales</taxon>
        <taxon>Pavlovaceae</taxon>
        <taxon>Diacronema</taxon>
    </lineage>
</organism>
<reference evidence="13" key="1">
    <citation type="submission" date="2021-05" db="EMBL/GenBank/DDBJ databases">
        <title>The genome of the haptophyte Pavlova lutheri (Diacronema luteri, Pavlovales) - a model for lipid biosynthesis in eukaryotic algae.</title>
        <authorList>
            <person name="Hulatt C.J."/>
            <person name="Posewitz M.C."/>
        </authorList>
    </citation>
    <scope>NUCLEOTIDE SEQUENCE</scope>
    <source>
        <strain evidence="13">NIVA-4/92</strain>
    </source>
</reference>
<evidence type="ECO:0000256" key="12">
    <source>
        <dbReference type="SAM" id="Phobius"/>
    </source>
</evidence>